<dbReference type="OrthoDB" id="9815002at2"/>
<sequence length="188" mass="19883">MADVIEVGSNGTAIVYSGPTLFVGNRAQPLVRPTAPQANLATKTQPAALKLVEPAYPLRLHPVLDAYVSEAAQLYGVDPVLVRAVAWQESRFSPAALSPKGAIGLMQLMPATAAGLGVDPYDPRGNIFGGVAYLASLLQRFDGDIVLALAAYNAGPEAVARYGGIPPYRETKNYVKAISERLAIRPPE</sequence>
<organism evidence="4 5">
    <name type="scientific">Candidatus Phycosocius bacilliformis</name>
    <dbReference type="NCBI Taxonomy" id="1445552"/>
    <lineage>
        <taxon>Bacteria</taxon>
        <taxon>Pseudomonadati</taxon>
        <taxon>Pseudomonadota</taxon>
        <taxon>Alphaproteobacteria</taxon>
        <taxon>Caulobacterales</taxon>
        <taxon>Caulobacterales incertae sedis</taxon>
        <taxon>Candidatus Phycosocius</taxon>
    </lineage>
</organism>
<keyword evidence="5" id="KW-1185">Reference proteome</keyword>
<dbReference type="PANTHER" id="PTHR37423">
    <property type="entry name" value="SOLUBLE LYTIC MUREIN TRANSGLYCOSYLASE-RELATED"/>
    <property type="match status" value="1"/>
</dbReference>
<dbReference type="SUPFAM" id="SSF53955">
    <property type="entry name" value="Lysozyme-like"/>
    <property type="match status" value="1"/>
</dbReference>
<protein>
    <submittedName>
        <fullName evidence="4">Soluble lytic murein transglycosylase</fullName>
    </submittedName>
</protein>
<dbReference type="GO" id="GO:0016020">
    <property type="term" value="C:membrane"/>
    <property type="evidence" value="ECO:0007669"/>
    <property type="project" value="InterPro"/>
</dbReference>
<dbReference type="GO" id="GO:0008933">
    <property type="term" value="F:peptidoglycan lytic transglycosylase activity"/>
    <property type="evidence" value="ECO:0007669"/>
    <property type="project" value="InterPro"/>
</dbReference>
<comment type="caution">
    <text evidence="4">The sequence shown here is derived from an EMBL/GenBank/DDBJ whole genome shotgun (WGS) entry which is preliminary data.</text>
</comment>
<dbReference type="PROSITE" id="PS00922">
    <property type="entry name" value="TRANSGLYCOSYLASE"/>
    <property type="match status" value="1"/>
</dbReference>
<name>A0A2P2E702_9PROT</name>
<dbReference type="AlphaFoldDB" id="A0A2P2E702"/>
<dbReference type="GO" id="GO:0000270">
    <property type="term" value="P:peptidoglycan metabolic process"/>
    <property type="evidence" value="ECO:0007669"/>
    <property type="project" value="InterPro"/>
</dbReference>
<feature type="domain" description="Transglycosylase SLT" evidence="3">
    <location>
        <begin position="67"/>
        <end position="173"/>
    </location>
</feature>
<evidence type="ECO:0000313" key="5">
    <source>
        <dbReference type="Proteomes" id="UP000245086"/>
    </source>
</evidence>
<comment type="similarity">
    <text evidence="2">Belongs to the virb1 family.</text>
</comment>
<dbReference type="EMBL" id="BFBR01000001">
    <property type="protein sequence ID" value="GBF56834.1"/>
    <property type="molecule type" value="Genomic_DNA"/>
</dbReference>
<accession>A0A2P2E702</accession>
<dbReference type="Pfam" id="PF01464">
    <property type="entry name" value="SLT"/>
    <property type="match status" value="1"/>
</dbReference>
<evidence type="ECO:0000256" key="1">
    <source>
        <dbReference type="ARBA" id="ARBA00007734"/>
    </source>
</evidence>
<evidence type="ECO:0000259" key="3">
    <source>
        <dbReference type="Pfam" id="PF01464"/>
    </source>
</evidence>
<gene>
    <name evidence="4" type="primary">slt_1</name>
    <name evidence="4" type="ORF">PbB2_00491</name>
</gene>
<dbReference type="InterPro" id="IPR023346">
    <property type="entry name" value="Lysozyme-like_dom_sf"/>
</dbReference>
<dbReference type="RefSeq" id="WP_108983681.1">
    <property type="nucleotide sequence ID" value="NZ_BFBR01000001.1"/>
</dbReference>
<dbReference type="InterPro" id="IPR000189">
    <property type="entry name" value="Transglyc_AS"/>
</dbReference>
<evidence type="ECO:0000256" key="2">
    <source>
        <dbReference type="ARBA" id="ARBA00009387"/>
    </source>
</evidence>
<reference evidence="4 5" key="1">
    <citation type="journal article" date="2018" name="Genome Announc.">
        <title>Draft Genome Sequence of "Candidatus Phycosocius bacilliformis," an Alphaproteobacterial Ectosymbiont of the Hydrocarbon-Producing Green Alga Botryococcus braunii.</title>
        <authorList>
            <person name="Tanabe Y."/>
            <person name="Yamaguchi H."/>
            <person name="Watanabe M.M."/>
        </authorList>
    </citation>
    <scope>NUCLEOTIDE SEQUENCE [LARGE SCALE GENOMIC DNA]</scope>
    <source>
        <strain evidence="4 5">BOTRYCO-2</strain>
    </source>
</reference>
<comment type="similarity">
    <text evidence="1">Belongs to the transglycosylase Slt family.</text>
</comment>
<evidence type="ECO:0000313" key="4">
    <source>
        <dbReference type="EMBL" id="GBF56834.1"/>
    </source>
</evidence>
<dbReference type="InterPro" id="IPR008258">
    <property type="entry name" value="Transglycosylase_SLT_dom_1"/>
</dbReference>
<proteinExistence type="inferred from homology"/>
<dbReference type="Gene3D" id="1.10.530.10">
    <property type="match status" value="1"/>
</dbReference>
<dbReference type="CDD" id="cd00254">
    <property type="entry name" value="LT-like"/>
    <property type="match status" value="1"/>
</dbReference>
<dbReference type="PANTHER" id="PTHR37423:SF2">
    <property type="entry name" value="MEMBRANE-BOUND LYTIC MUREIN TRANSGLYCOSYLASE C"/>
    <property type="match status" value="1"/>
</dbReference>
<dbReference type="Proteomes" id="UP000245086">
    <property type="component" value="Unassembled WGS sequence"/>
</dbReference>